<dbReference type="Proteomes" id="UP000095751">
    <property type="component" value="Unassembled WGS sequence"/>
</dbReference>
<evidence type="ECO:0000259" key="1">
    <source>
        <dbReference type="PROSITE" id="PS51184"/>
    </source>
</evidence>
<accession>A0A1E7FSX9</accession>
<dbReference type="PANTHER" id="PTHR12461">
    <property type="entry name" value="HYPOXIA-INDUCIBLE FACTOR 1 ALPHA INHIBITOR-RELATED"/>
    <property type="match status" value="1"/>
</dbReference>
<dbReference type="InterPro" id="IPR014710">
    <property type="entry name" value="RmlC-like_jellyroll"/>
</dbReference>
<evidence type="ECO:0000313" key="2">
    <source>
        <dbReference type="EMBL" id="OEU21280.1"/>
    </source>
</evidence>
<evidence type="ECO:0000313" key="3">
    <source>
        <dbReference type="Proteomes" id="UP000095751"/>
    </source>
</evidence>
<dbReference type="EMBL" id="KV784354">
    <property type="protein sequence ID" value="OEU21280.1"/>
    <property type="molecule type" value="Genomic_DNA"/>
</dbReference>
<gene>
    <name evidence="2" type="ORF">FRACYDRAFT_234908</name>
</gene>
<dbReference type="AlphaFoldDB" id="A0A1E7FSX9"/>
<dbReference type="SUPFAM" id="SSF51197">
    <property type="entry name" value="Clavaminate synthase-like"/>
    <property type="match status" value="1"/>
</dbReference>
<keyword evidence="3" id="KW-1185">Reference proteome</keyword>
<dbReference type="Gene3D" id="2.60.120.10">
    <property type="entry name" value="Jelly Rolls"/>
    <property type="match status" value="2"/>
</dbReference>
<proteinExistence type="predicted"/>
<organism evidence="2 3">
    <name type="scientific">Fragilariopsis cylindrus CCMP1102</name>
    <dbReference type="NCBI Taxonomy" id="635003"/>
    <lineage>
        <taxon>Eukaryota</taxon>
        <taxon>Sar</taxon>
        <taxon>Stramenopiles</taxon>
        <taxon>Ochrophyta</taxon>
        <taxon>Bacillariophyta</taxon>
        <taxon>Bacillariophyceae</taxon>
        <taxon>Bacillariophycidae</taxon>
        <taxon>Bacillariales</taxon>
        <taxon>Bacillariaceae</taxon>
        <taxon>Fragilariopsis</taxon>
    </lineage>
</organism>
<dbReference type="InterPro" id="IPR003347">
    <property type="entry name" value="JmjC_dom"/>
</dbReference>
<dbReference type="OrthoDB" id="415358at2759"/>
<dbReference type="InParanoid" id="A0A1E7FSX9"/>
<dbReference type="Pfam" id="PF13621">
    <property type="entry name" value="Cupin_8"/>
    <property type="match status" value="1"/>
</dbReference>
<name>A0A1E7FSX9_9STRA</name>
<feature type="domain" description="JmjC" evidence="1">
    <location>
        <begin position="71"/>
        <end position="380"/>
    </location>
</feature>
<dbReference type="InterPro" id="IPR041667">
    <property type="entry name" value="Cupin_8"/>
</dbReference>
<dbReference type="PANTHER" id="PTHR12461:SF100">
    <property type="entry name" value="JMJC DOMAIN-CONTAINING PROTEIN 4"/>
    <property type="match status" value="1"/>
</dbReference>
<protein>
    <submittedName>
        <fullName evidence="2">Clavaminate synthase-like protein</fullName>
    </submittedName>
</protein>
<reference evidence="2 3" key="1">
    <citation type="submission" date="2016-09" db="EMBL/GenBank/DDBJ databases">
        <title>Extensive genetic diversity and differential bi-allelic expression allows diatom success in the polar Southern Ocean.</title>
        <authorList>
            <consortium name="DOE Joint Genome Institute"/>
            <person name="Mock T."/>
            <person name="Otillar R.P."/>
            <person name="Strauss J."/>
            <person name="Dupont C."/>
            <person name="Frickenhaus S."/>
            <person name="Maumus F."/>
            <person name="Mcmullan M."/>
            <person name="Sanges R."/>
            <person name="Schmutz J."/>
            <person name="Toseland A."/>
            <person name="Valas R."/>
            <person name="Veluchamy A."/>
            <person name="Ward B.J."/>
            <person name="Allen A."/>
            <person name="Barry K."/>
            <person name="Falciatore A."/>
            <person name="Ferrante M."/>
            <person name="Fortunato A.E."/>
            <person name="Gloeckner G."/>
            <person name="Gruber A."/>
            <person name="Hipkin R."/>
            <person name="Janech M."/>
            <person name="Kroth P."/>
            <person name="Leese F."/>
            <person name="Lindquist E."/>
            <person name="Lyon B.R."/>
            <person name="Martin J."/>
            <person name="Mayer C."/>
            <person name="Parker M."/>
            <person name="Quesneville H."/>
            <person name="Raymond J."/>
            <person name="Uhlig C."/>
            <person name="Valentin K.U."/>
            <person name="Worden A.Z."/>
            <person name="Armbrust E.V."/>
            <person name="Bowler C."/>
            <person name="Green B."/>
            <person name="Moulton V."/>
            <person name="Van Oosterhout C."/>
            <person name="Grigoriev I."/>
        </authorList>
    </citation>
    <scope>NUCLEOTIDE SEQUENCE [LARGE SCALE GENOMIC DNA]</scope>
    <source>
        <strain evidence="2 3">CCMP1102</strain>
    </source>
</reference>
<dbReference type="PROSITE" id="PS51184">
    <property type="entry name" value="JMJC"/>
    <property type="match status" value="1"/>
</dbReference>
<sequence length="390" mass="44261">MVEKRSNERGSSFGKGNEISMTFRKFMKLVEEGDNMHYLTTQDVSANNDGRPDLMSKFMKKLRCQGGGSNSSNEKNADFPLRPKIAGNLIPQNINLWIGNSKDGTSSGLHHDYHDNFYVVLRGTKQFRLYSPDDTEKMYTRGELLKVHPNGRINYKDELTTAYGTDIESDAAALVAKAKDDAEERLVKAEKGVEEGIPGAQEELELAEALLDRVMEDILDAETGSNIDDDDDEEEFHIENAKEGDADWANLDISDDEESMDNNNNDDDDDDDNDICRIVDKTVKNPNNFSLVDHNILDNSERLEQDYPEFLKAKSAFCECRSGDILYLPASWFHEVKSFSSDDGNNSNNNDNNEGHMALNYWFHPPDVENNFEQPYSTDFWPNDFKNRSA</sequence>
<dbReference type="KEGG" id="fcy:FRACYDRAFT_234908"/>